<sequence>MVSTTTSSSTGCESRSDDESSEIDGVSGSTMTSVELEPPESTAEEEQEEYMAYSLMLLSQGEPTKQSEPSSYVHLCKTCNRRFSHFRRSVGGQRAGHKKPKVHHEKCTKGLLKFVKEDDYMISRVHECWICGAEFSSGQALGAHMRRHRTSTTTTTTRAVGTNTEYLSSMKPPTVLQLDLNLPAPQEEQTTALFCIFFG</sequence>
<feature type="region of interest" description="Disordered" evidence="10">
    <location>
        <begin position="1"/>
        <end position="47"/>
    </location>
</feature>
<dbReference type="InterPro" id="IPR013087">
    <property type="entry name" value="Znf_C2H2_type"/>
</dbReference>
<evidence type="ECO:0000256" key="6">
    <source>
        <dbReference type="ARBA" id="ARBA00023015"/>
    </source>
</evidence>
<comment type="subcellular location">
    <subcellularLocation>
        <location evidence="1">Nucleus</location>
    </subcellularLocation>
</comment>
<evidence type="ECO:0000256" key="4">
    <source>
        <dbReference type="ARBA" id="ARBA00022771"/>
    </source>
</evidence>
<comment type="caution">
    <text evidence="12">The sequence shown here is derived from an EMBL/GenBank/DDBJ whole genome shotgun (WGS) entry which is preliminary data.</text>
</comment>
<dbReference type="GO" id="GO:0008270">
    <property type="term" value="F:zinc ion binding"/>
    <property type="evidence" value="ECO:0007669"/>
    <property type="project" value="UniProtKB-KW"/>
</dbReference>
<dbReference type="PANTHER" id="PTHR26374:SF456">
    <property type="entry name" value="ZINC FINGER PROTEIN ZAT5-LIKE"/>
    <property type="match status" value="1"/>
</dbReference>
<accession>A0A6A3BZC8</accession>
<evidence type="ECO:0000256" key="3">
    <source>
        <dbReference type="ARBA" id="ARBA00022737"/>
    </source>
</evidence>
<dbReference type="PROSITE" id="PS00028">
    <property type="entry name" value="ZINC_FINGER_C2H2_1"/>
    <property type="match status" value="1"/>
</dbReference>
<keyword evidence="4 9" id="KW-0863">Zinc-finger</keyword>
<feature type="domain" description="C2H2-type" evidence="11">
    <location>
        <begin position="126"/>
        <end position="153"/>
    </location>
</feature>
<proteinExistence type="predicted"/>
<dbReference type="Gene3D" id="3.30.160.60">
    <property type="entry name" value="Classic Zinc Finger"/>
    <property type="match status" value="1"/>
</dbReference>
<feature type="compositionally biased region" description="Low complexity" evidence="10">
    <location>
        <begin position="1"/>
        <end position="10"/>
    </location>
</feature>
<protein>
    <recommendedName>
        <fullName evidence="11">C2H2-type domain-containing protein</fullName>
    </recommendedName>
</protein>
<keyword evidence="3" id="KW-0677">Repeat</keyword>
<dbReference type="InterPro" id="IPR036236">
    <property type="entry name" value="Znf_C2H2_sf"/>
</dbReference>
<gene>
    <name evidence="12" type="ORF">F3Y22_tig00020266pilonHSYRG00001</name>
</gene>
<dbReference type="AlphaFoldDB" id="A0A6A3BZC8"/>
<evidence type="ECO:0000259" key="11">
    <source>
        <dbReference type="PROSITE" id="PS50157"/>
    </source>
</evidence>
<evidence type="ECO:0000256" key="2">
    <source>
        <dbReference type="ARBA" id="ARBA00022723"/>
    </source>
</evidence>
<evidence type="ECO:0000256" key="1">
    <source>
        <dbReference type="ARBA" id="ARBA00004123"/>
    </source>
</evidence>
<evidence type="ECO:0000313" key="12">
    <source>
        <dbReference type="EMBL" id="KAE8720362.1"/>
    </source>
</evidence>
<dbReference type="PANTHER" id="PTHR26374">
    <property type="entry name" value="ZINC FINGER PROTEIN ZAT5"/>
    <property type="match status" value="1"/>
</dbReference>
<evidence type="ECO:0000256" key="9">
    <source>
        <dbReference type="PROSITE-ProRule" id="PRU00042"/>
    </source>
</evidence>
<keyword evidence="2" id="KW-0479">Metal-binding</keyword>
<dbReference type="EMBL" id="VEPZ02000733">
    <property type="protein sequence ID" value="KAE8720362.1"/>
    <property type="molecule type" value="Genomic_DNA"/>
</dbReference>
<dbReference type="SUPFAM" id="SSF57667">
    <property type="entry name" value="beta-beta-alpha zinc fingers"/>
    <property type="match status" value="1"/>
</dbReference>
<evidence type="ECO:0000256" key="5">
    <source>
        <dbReference type="ARBA" id="ARBA00022833"/>
    </source>
</evidence>
<dbReference type="Pfam" id="PF13912">
    <property type="entry name" value="zf-C2H2_6"/>
    <property type="match status" value="1"/>
</dbReference>
<dbReference type="PROSITE" id="PS50157">
    <property type="entry name" value="ZINC_FINGER_C2H2_2"/>
    <property type="match status" value="1"/>
</dbReference>
<organism evidence="12">
    <name type="scientific">Hibiscus syriacus</name>
    <name type="common">Rose of Sharon</name>
    <dbReference type="NCBI Taxonomy" id="106335"/>
    <lineage>
        <taxon>Eukaryota</taxon>
        <taxon>Viridiplantae</taxon>
        <taxon>Streptophyta</taxon>
        <taxon>Embryophyta</taxon>
        <taxon>Tracheophyta</taxon>
        <taxon>Spermatophyta</taxon>
        <taxon>Magnoliopsida</taxon>
        <taxon>eudicotyledons</taxon>
        <taxon>Gunneridae</taxon>
        <taxon>Pentapetalae</taxon>
        <taxon>rosids</taxon>
        <taxon>malvids</taxon>
        <taxon>Malvales</taxon>
        <taxon>Malvaceae</taxon>
        <taxon>Malvoideae</taxon>
        <taxon>Hibiscus</taxon>
    </lineage>
</organism>
<evidence type="ECO:0000256" key="8">
    <source>
        <dbReference type="ARBA" id="ARBA00023242"/>
    </source>
</evidence>
<keyword evidence="5" id="KW-0862">Zinc</keyword>
<name>A0A6A3BZC8_HIBSY</name>
<keyword evidence="7" id="KW-0804">Transcription</keyword>
<keyword evidence="8" id="KW-0539">Nucleus</keyword>
<evidence type="ECO:0000256" key="7">
    <source>
        <dbReference type="ARBA" id="ARBA00023163"/>
    </source>
</evidence>
<reference evidence="12" key="1">
    <citation type="submission" date="2019-09" db="EMBL/GenBank/DDBJ databases">
        <title>Draft genome information of white flower Hibiscus syriacus.</title>
        <authorList>
            <person name="Kim Y.-M."/>
        </authorList>
    </citation>
    <scope>NUCLEOTIDE SEQUENCE [LARGE SCALE GENOMIC DNA]</scope>
    <source>
        <strain evidence="12">YM2019G1</strain>
        <tissue evidence="12">Leaf</tissue>
    </source>
</reference>
<dbReference type="GO" id="GO:0005634">
    <property type="term" value="C:nucleus"/>
    <property type="evidence" value="ECO:0007669"/>
    <property type="project" value="UniProtKB-SubCell"/>
</dbReference>
<keyword evidence="6" id="KW-0805">Transcription regulation</keyword>
<evidence type="ECO:0000256" key="10">
    <source>
        <dbReference type="SAM" id="MobiDB-lite"/>
    </source>
</evidence>